<dbReference type="GO" id="GO:0003676">
    <property type="term" value="F:nucleic acid binding"/>
    <property type="evidence" value="ECO:0007669"/>
    <property type="project" value="InterPro"/>
</dbReference>
<gene>
    <name evidence="1" type="ORF">KUF71_003997</name>
</gene>
<proteinExistence type="predicted"/>
<organism evidence="1 2">
    <name type="scientific">Frankliniella fusca</name>
    <dbReference type="NCBI Taxonomy" id="407009"/>
    <lineage>
        <taxon>Eukaryota</taxon>
        <taxon>Metazoa</taxon>
        <taxon>Ecdysozoa</taxon>
        <taxon>Arthropoda</taxon>
        <taxon>Hexapoda</taxon>
        <taxon>Insecta</taxon>
        <taxon>Pterygota</taxon>
        <taxon>Neoptera</taxon>
        <taxon>Paraneoptera</taxon>
        <taxon>Thysanoptera</taxon>
        <taxon>Terebrantia</taxon>
        <taxon>Thripoidea</taxon>
        <taxon>Thripidae</taxon>
        <taxon>Frankliniella</taxon>
    </lineage>
</organism>
<keyword evidence="2" id="KW-1185">Reference proteome</keyword>
<protein>
    <submittedName>
        <fullName evidence="1">Protein FAM243B</fullName>
    </submittedName>
</protein>
<dbReference type="InterPro" id="IPR036397">
    <property type="entry name" value="RNaseH_sf"/>
</dbReference>
<dbReference type="Gene3D" id="3.30.420.10">
    <property type="entry name" value="Ribonuclease H-like superfamily/Ribonuclease H"/>
    <property type="match status" value="1"/>
</dbReference>
<comment type="caution">
    <text evidence="1">The sequence shown here is derived from an EMBL/GenBank/DDBJ whole genome shotgun (WGS) entry which is preliminary data.</text>
</comment>
<reference evidence="1" key="2">
    <citation type="journal article" date="2023" name="BMC Genomics">
        <title>Pest status, molecular evolution, and epigenetic factors derived from the genome assembly of Frankliniella fusca, a thysanopteran phytovirus vector.</title>
        <authorList>
            <person name="Catto M.A."/>
            <person name="Labadie P.E."/>
            <person name="Jacobson A.L."/>
            <person name="Kennedy G.G."/>
            <person name="Srinivasan R."/>
            <person name="Hunt B.G."/>
        </authorList>
    </citation>
    <scope>NUCLEOTIDE SEQUENCE</scope>
    <source>
        <strain evidence="1">PL_HMW_Pooled</strain>
    </source>
</reference>
<dbReference type="Proteomes" id="UP001219518">
    <property type="component" value="Unassembled WGS sequence"/>
</dbReference>
<evidence type="ECO:0000313" key="2">
    <source>
        <dbReference type="Proteomes" id="UP001219518"/>
    </source>
</evidence>
<accession>A0AAE1GUK8</accession>
<name>A0AAE1GUK8_9NEOP</name>
<dbReference type="PANTHER" id="PTHR33939">
    <property type="entry name" value="PROTEIN CBG22215"/>
    <property type="match status" value="1"/>
</dbReference>
<evidence type="ECO:0000313" key="1">
    <source>
        <dbReference type="EMBL" id="KAK3909641.1"/>
    </source>
</evidence>
<dbReference type="EMBL" id="JAHWGI010000107">
    <property type="protein sequence ID" value="KAK3909641.1"/>
    <property type="molecule type" value="Genomic_DNA"/>
</dbReference>
<dbReference type="AlphaFoldDB" id="A0AAE1GUK8"/>
<sequence length="374" mass="43023">MRDSVIRIIHRLYRGKISPTIDEILEQVRRDHPDFPYKRTQLYKLLNEMGFHYETLDKRLVIKNTEKMRHLRSVYLRRIADLRAQGYVVVYLDETWYDTHDVKKKGFTDRSIRCVLPLTVPSRGQRIIIVHAGSEEGFIDGALFLACKNIKDAMADYHSEMNAGIFEEFISTRLLPRIVDKFPGQRCAIVMDNAFYHSRLVPERKIPTTSSTKGDLLRFITAHGIPVPEPQLPNVAPGERAPRRRRQANNDELLAAIRAAVVQRGIQQAYVVDELVAAQGHVVVRLPPCHCELNPIERAWSSLKRKVRRRNTNPKLGASVVALIRQMERRVTPANWRNWCRKVRALEDAYRVAPNHEPVIADLAEDSDVDSGDD</sequence>
<reference evidence="1" key="1">
    <citation type="submission" date="2021-07" db="EMBL/GenBank/DDBJ databases">
        <authorList>
            <person name="Catto M.A."/>
            <person name="Jacobson A."/>
            <person name="Kennedy G."/>
            <person name="Labadie P."/>
            <person name="Hunt B.G."/>
            <person name="Srinivasan R."/>
        </authorList>
    </citation>
    <scope>NUCLEOTIDE SEQUENCE</scope>
    <source>
        <strain evidence="1">PL_HMW_Pooled</strain>
        <tissue evidence="1">Head</tissue>
    </source>
</reference>
<dbReference type="PANTHER" id="PTHR33939:SF1">
    <property type="entry name" value="DUF4371 DOMAIN-CONTAINING PROTEIN"/>
    <property type="match status" value="1"/>
</dbReference>